<feature type="compositionally biased region" description="Polar residues" evidence="1">
    <location>
        <begin position="92"/>
        <end position="101"/>
    </location>
</feature>
<sequence length="144" mass="15253">MKRSERPVGGLLALAHREGDLQPKDVTGGALGADQQKERPLPLGFLRRTASSQGSRRHRGSLPCCPGIHSPPASRKSSGRHRCPHSIRPCTPQLTPSTAAGATSRGRGWPRWDAASTVASRRRTAAGATTATPWRLLVPVAVGS</sequence>
<protein>
    <submittedName>
        <fullName evidence="2">Uncharacterized protein</fullName>
    </submittedName>
</protein>
<dbReference type="EMBL" id="GBRH01159518">
    <property type="protein sequence ID" value="JAE38378.1"/>
    <property type="molecule type" value="Transcribed_RNA"/>
</dbReference>
<accession>A0A0A9HZM7</accession>
<organism evidence="2">
    <name type="scientific">Arundo donax</name>
    <name type="common">Giant reed</name>
    <name type="synonym">Donax arundinaceus</name>
    <dbReference type="NCBI Taxonomy" id="35708"/>
    <lineage>
        <taxon>Eukaryota</taxon>
        <taxon>Viridiplantae</taxon>
        <taxon>Streptophyta</taxon>
        <taxon>Embryophyta</taxon>
        <taxon>Tracheophyta</taxon>
        <taxon>Spermatophyta</taxon>
        <taxon>Magnoliopsida</taxon>
        <taxon>Liliopsida</taxon>
        <taxon>Poales</taxon>
        <taxon>Poaceae</taxon>
        <taxon>PACMAD clade</taxon>
        <taxon>Arundinoideae</taxon>
        <taxon>Arundineae</taxon>
        <taxon>Arundo</taxon>
    </lineage>
</organism>
<feature type="region of interest" description="Disordered" evidence="1">
    <location>
        <begin position="15"/>
        <end position="111"/>
    </location>
</feature>
<evidence type="ECO:0000256" key="1">
    <source>
        <dbReference type="SAM" id="MobiDB-lite"/>
    </source>
</evidence>
<dbReference type="AlphaFoldDB" id="A0A0A9HZM7"/>
<proteinExistence type="predicted"/>
<evidence type="ECO:0000313" key="2">
    <source>
        <dbReference type="EMBL" id="JAE38378.1"/>
    </source>
</evidence>
<reference evidence="2" key="2">
    <citation type="journal article" date="2015" name="Data Brief">
        <title>Shoot transcriptome of the giant reed, Arundo donax.</title>
        <authorList>
            <person name="Barrero R.A."/>
            <person name="Guerrero F.D."/>
            <person name="Moolhuijzen P."/>
            <person name="Goolsby J.A."/>
            <person name="Tidwell J."/>
            <person name="Bellgard S.E."/>
            <person name="Bellgard M.I."/>
        </authorList>
    </citation>
    <scope>NUCLEOTIDE SEQUENCE</scope>
    <source>
        <tissue evidence="2">Shoot tissue taken approximately 20 cm above the soil surface</tissue>
    </source>
</reference>
<reference evidence="2" key="1">
    <citation type="submission" date="2014-09" db="EMBL/GenBank/DDBJ databases">
        <authorList>
            <person name="Magalhaes I.L.F."/>
            <person name="Oliveira U."/>
            <person name="Santos F.R."/>
            <person name="Vidigal T.H.D.A."/>
            <person name="Brescovit A.D."/>
            <person name="Santos A.J."/>
        </authorList>
    </citation>
    <scope>NUCLEOTIDE SEQUENCE</scope>
    <source>
        <tissue evidence="2">Shoot tissue taken approximately 20 cm above the soil surface</tissue>
    </source>
</reference>
<name>A0A0A9HZM7_ARUDO</name>